<reference evidence="3 4" key="1">
    <citation type="submission" date="2023-12" db="EMBL/GenBank/DDBJ databases">
        <title>Streptomyces sp. V4-01.</title>
        <authorList>
            <person name="Somphong A."/>
            <person name="Phongsopitanun W."/>
        </authorList>
    </citation>
    <scope>NUCLEOTIDE SEQUENCE [LARGE SCALE GENOMIC DNA]</scope>
    <source>
        <strain evidence="3 4">V4-01</strain>
    </source>
</reference>
<dbReference type="RefSeq" id="WP_330798665.1">
    <property type="nucleotide sequence ID" value="NZ_JAZEWV010000026.1"/>
</dbReference>
<sequence>MKIAVVGTGFAGRTLAGGLAELGHQVTIGTRDVAETLARTKADVMGNVAYPVWAETHPHIGLAPFAEAGAGADFFVNAASGAASIAALTATGAENLAGKVLLDISNPLDFKNGFPPNLFVKDTDSLGEQIQREFPEARVVKSLNTMVGNLFVTPKAVADGDSTVFVSGDDADAKRIVTELLASFGWNDVIDLGGIATARATEMMVQVRLLTMTSIGTPMFNFKIAR</sequence>
<dbReference type="Pfam" id="PF03807">
    <property type="entry name" value="F420_oxidored"/>
    <property type="match status" value="1"/>
</dbReference>
<feature type="domain" description="Pyrroline-5-carboxylate reductase catalytic N-terminal" evidence="2">
    <location>
        <begin position="2"/>
        <end position="107"/>
    </location>
</feature>
<evidence type="ECO:0000313" key="3">
    <source>
        <dbReference type="EMBL" id="MEE4545237.1"/>
    </source>
</evidence>
<dbReference type="PANTHER" id="PTHR14239">
    <property type="entry name" value="DUDULIN-RELATED"/>
    <property type="match status" value="1"/>
</dbReference>
<evidence type="ECO:0000313" key="4">
    <source>
        <dbReference type="Proteomes" id="UP001344658"/>
    </source>
</evidence>
<dbReference type="InterPro" id="IPR028939">
    <property type="entry name" value="P5C_Rdtase_cat_N"/>
</dbReference>
<dbReference type="Proteomes" id="UP001344658">
    <property type="component" value="Unassembled WGS sequence"/>
</dbReference>
<protein>
    <submittedName>
        <fullName evidence="3">NAD(P)-binding domain-containing protein</fullName>
    </submittedName>
</protein>
<organism evidence="3 4">
    <name type="scientific">Actinacidiphila polyblastidii</name>
    <dbReference type="NCBI Taxonomy" id="3110430"/>
    <lineage>
        <taxon>Bacteria</taxon>
        <taxon>Bacillati</taxon>
        <taxon>Actinomycetota</taxon>
        <taxon>Actinomycetes</taxon>
        <taxon>Kitasatosporales</taxon>
        <taxon>Streptomycetaceae</taxon>
        <taxon>Actinacidiphila</taxon>
    </lineage>
</organism>
<dbReference type="InterPro" id="IPR051267">
    <property type="entry name" value="STEAP_metalloreductase"/>
</dbReference>
<evidence type="ECO:0000256" key="1">
    <source>
        <dbReference type="ARBA" id="ARBA00023002"/>
    </source>
</evidence>
<dbReference type="EMBL" id="JAZEWV010000026">
    <property type="protein sequence ID" value="MEE4545237.1"/>
    <property type="molecule type" value="Genomic_DNA"/>
</dbReference>
<accession>A0ABU7PHE3</accession>
<dbReference type="InterPro" id="IPR036291">
    <property type="entry name" value="NAD(P)-bd_dom_sf"/>
</dbReference>
<dbReference type="SUPFAM" id="SSF51735">
    <property type="entry name" value="NAD(P)-binding Rossmann-fold domains"/>
    <property type="match status" value="1"/>
</dbReference>
<gene>
    <name evidence="3" type="ORF">V2S66_25115</name>
</gene>
<keyword evidence="1" id="KW-0560">Oxidoreductase</keyword>
<comment type="caution">
    <text evidence="3">The sequence shown here is derived from an EMBL/GenBank/DDBJ whole genome shotgun (WGS) entry which is preliminary data.</text>
</comment>
<keyword evidence="4" id="KW-1185">Reference proteome</keyword>
<proteinExistence type="predicted"/>
<dbReference type="Gene3D" id="3.40.50.720">
    <property type="entry name" value="NAD(P)-binding Rossmann-like Domain"/>
    <property type="match status" value="1"/>
</dbReference>
<evidence type="ECO:0000259" key="2">
    <source>
        <dbReference type="Pfam" id="PF03807"/>
    </source>
</evidence>
<name>A0ABU7PHE3_9ACTN</name>